<dbReference type="eggNOG" id="COG0651">
    <property type="taxonomic scope" value="Bacteria"/>
</dbReference>
<dbReference type="EC" id="1.6.99.5" evidence="12"/>
<evidence type="ECO:0000313" key="13">
    <source>
        <dbReference type="Proteomes" id="UP000007488"/>
    </source>
</evidence>
<dbReference type="GO" id="GO:0016491">
    <property type="term" value="F:oxidoreductase activity"/>
    <property type="evidence" value="ECO:0007669"/>
    <property type="project" value="UniProtKB-KW"/>
</dbReference>
<evidence type="ECO:0000256" key="9">
    <source>
        <dbReference type="SAM" id="Phobius"/>
    </source>
</evidence>
<evidence type="ECO:0000256" key="1">
    <source>
        <dbReference type="ARBA" id="ARBA00004651"/>
    </source>
</evidence>
<dbReference type="AlphaFoldDB" id="F0SVM1"/>
<dbReference type="Pfam" id="PF00662">
    <property type="entry name" value="Proton_antipo_N"/>
    <property type="match status" value="1"/>
</dbReference>
<sequence>MSYLLLILPLLTALLCAFLKKKTTLGAVNVLGGMAIALAGLFLAGQVFKNGPASLLGRYIYIDALSAFIISIISVIGLLTAIFSLGYLSKDVEEREIEAGRLKWYYFWFYIFIFTMFCVVMAGNMGIMWVSIEATTLASALLVGFYDKKSSLEAAWKYIIICTVGIIFALFGTILLHYAAVSVTGESLSLDWLSIVENAEKLDPKLLKLAFVFALVGYGTKAGLAPMHTWLPDAHSQAPAPVSAILSGVLLNCALYGILRFHLIAVKPLGMFSHDLLLFFGLISILIAMPFIIAQHDLKRLLAYSSIEHMGLITFAVGIGSKPALYGAFLHMLNHAFTKSFLFFGAGNITQYFRSKKIGKIKGAIKAMPRSGLAFFIGAFAIAGLPPFSIFLSEFIIFSAGFSAGRIWHSGLVLIFVSLIFTGIIYAAGKIVLGDPPGRIQETERRQWTSMVFLILLVPMTVLGFYIPAFVDQVLLEVVAVMAGGN</sequence>
<evidence type="ECO:0000259" key="10">
    <source>
        <dbReference type="Pfam" id="PF00361"/>
    </source>
</evidence>
<feature type="transmembrane region" description="Helical" evidence="9">
    <location>
        <begin position="244"/>
        <end position="264"/>
    </location>
</feature>
<evidence type="ECO:0000256" key="5">
    <source>
        <dbReference type="ARBA" id="ARBA00022989"/>
    </source>
</evidence>
<dbReference type="GO" id="GO:0008137">
    <property type="term" value="F:NADH dehydrogenase (ubiquinone) activity"/>
    <property type="evidence" value="ECO:0007669"/>
    <property type="project" value="InterPro"/>
</dbReference>
<name>F0SVM1_SYNGF</name>
<reference evidence="13" key="2">
    <citation type="submission" date="2011-02" db="EMBL/GenBank/DDBJ databases">
        <title>The complete genome of Syntrophobotulus glycolicus DSM 8271.</title>
        <authorList>
            <person name="Lucas S."/>
            <person name="Copeland A."/>
            <person name="Lapidus A."/>
            <person name="Bruce D."/>
            <person name="Goodwin L."/>
            <person name="Pitluck S."/>
            <person name="Kyrpides N."/>
            <person name="Mavromatis K."/>
            <person name="Pagani I."/>
            <person name="Ivanova N."/>
            <person name="Mikhailova N."/>
            <person name="Chertkov O."/>
            <person name="Held B."/>
            <person name="Detter J.C."/>
            <person name="Tapia R."/>
            <person name="Han C."/>
            <person name="Land M."/>
            <person name="Hauser L."/>
            <person name="Markowitz V."/>
            <person name="Cheng J.-F."/>
            <person name="Hugenholtz P."/>
            <person name="Woyke T."/>
            <person name="Wu D."/>
            <person name="Spring S."/>
            <person name="Schroeder M."/>
            <person name="Brambilla E."/>
            <person name="Klenk H.-P."/>
            <person name="Eisen J.A."/>
        </authorList>
    </citation>
    <scope>NUCLEOTIDE SEQUENCE [LARGE SCALE GENOMIC DNA]</scope>
    <source>
        <strain evidence="13">DSM 8271 / FlGlyR</strain>
    </source>
</reference>
<gene>
    <name evidence="12" type="ordered locus">Sgly_0126</name>
</gene>
<keyword evidence="5 9" id="KW-1133">Transmembrane helix</keyword>
<protein>
    <submittedName>
        <fullName evidence="12">NADH dehydrogenase (Quinone)</fullName>
        <ecNumber evidence="12">1.6.99.5</ecNumber>
    </submittedName>
</protein>
<feature type="transmembrane region" description="Helical" evidence="9">
    <location>
        <begin position="29"/>
        <end position="48"/>
    </location>
</feature>
<dbReference type="OrthoDB" id="9807568at2"/>
<evidence type="ECO:0000256" key="8">
    <source>
        <dbReference type="RuleBase" id="RU000320"/>
    </source>
</evidence>
<organism evidence="12 13">
    <name type="scientific">Syntrophobotulus glycolicus (strain DSM 8271 / FlGlyR)</name>
    <dbReference type="NCBI Taxonomy" id="645991"/>
    <lineage>
        <taxon>Bacteria</taxon>
        <taxon>Bacillati</taxon>
        <taxon>Bacillota</taxon>
        <taxon>Clostridia</taxon>
        <taxon>Eubacteriales</taxon>
        <taxon>Desulfitobacteriaceae</taxon>
        <taxon>Syntrophobotulus</taxon>
    </lineage>
</organism>
<dbReference type="KEGG" id="sgy:Sgly_0126"/>
<feature type="transmembrane region" description="Helical" evidence="9">
    <location>
        <begin position="276"/>
        <end position="294"/>
    </location>
</feature>
<feature type="transmembrane region" description="Helical" evidence="9">
    <location>
        <begin position="60"/>
        <end position="87"/>
    </location>
</feature>
<dbReference type="GO" id="GO:0005886">
    <property type="term" value="C:plasma membrane"/>
    <property type="evidence" value="ECO:0007669"/>
    <property type="project" value="UniProtKB-SubCell"/>
</dbReference>
<dbReference type="InterPro" id="IPR001750">
    <property type="entry name" value="ND/Mrp_TM"/>
</dbReference>
<evidence type="ECO:0000256" key="4">
    <source>
        <dbReference type="ARBA" id="ARBA00022692"/>
    </source>
</evidence>
<feature type="transmembrane region" description="Helical" evidence="9">
    <location>
        <begin position="206"/>
        <end position="224"/>
    </location>
</feature>
<feature type="transmembrane region" description="Helical" evidence="9">
    <location>
        <begin position="301"/>
        <end position="320"/>
    </location>
</feature>
<feature type="transmembrane region" description="Helical" evidence="9">
    <location>
        <begin position="332"/>
        <end position="353"/>
    </location>
</feature>
<comment type="similarity">
    <text evidence="2">Belongs to the CPA3 antiporters (TC 2.A.63) subunit A family.</text>
</comment>
<dbReference type="InterPro" id="IPR003918">
    <property type="entry name" value="NADH_UbQ_OxRdtase"/>
</dbReference>
<evidence type="ECO:0000256" key="6">
    <source>
        <dbReference type="ARBA" id="ARBA00023002"/>
    </source>
</evidence>
<evidence type="ECO:0000256" key="3">
    <source>
        <dbReference type="ARBA" id="ARBA00022475"/>
    </source>
</evidence>
<feature type="domain" description="NADH-Ubiquinone oxidoreductase (complex I) chain 5 N-terminal" evidence="11">
    <location>
        <begin position="60"/>
        <end position="91"/>
    </location>
</feature>
<dbReference type="HOGENOM" id="CLU_007100_10_1_9"/>
<accession>F0SVM1</accession>
<dbReference type="InterPro" id="IPR052175">
    <property type="entry name" value="ComplexI-like_HydComp"/>
</dbReference>
<dbReference type="EMBL" id="CP002547">
    <property type="protein sequence ID" value="ADY54497.1"/>
    <property type="molecule type" value="Genomic_DNA"/>
</dbReference>
<evidence type="ECO:0000256" key="7">
    <source>
        <dbReference type="ARBA" id="ARBA00023136"/>
    </source>
</evidence>
<dbReference type="STRING" id="645991.Sgly_0126"/>
<reference evidence="12 13" key="1">
    <citation type="journal article" date="2011" name="Stand. Genomic Sci.">
        <title>Complete genome sequence of Syntrophobotulus glycolicus type strain (FlGlyR).</title>
        <authorList>
            <person name="Han C."/>
            <person name="Mwirichia R."/>
            <person name="Chertkov O."/>
            <person name="Held B."/>
            <person name="Lapidus A."/>
            <person name="Nolan M."/>
            <person name="Lucas S."/>
            <person name="Hammon N."/>
            <person name="Deshpande S."/>
            <person name="Cheng J.F."/>
            <person name="Tapia R."/>
            <person name="Goodwin L."/>
            <person name="Pitluck S."/>
            <person name="Huntemann M."/>
            <person name="Liolios K."/>
            <person name="Ivanova N."/>
            <person name="Pagani I."/>
            <person name="Mavromatis K."/>
            <person name="Ovchinikova G."/>
            <person name="Pati A."/>
            <person name="Chen A."/>
            <person name="Palaniappan K."/>
            <person name="Land M."/>
            <person name="Hauser L."/>
            <person name="Brambilla E.M."/>
            <person name="Rohde M."/>
            <person name="Spring S."/>
            <person name="Sikorski J."/>
            <person name="Goker M."/>
            <person name="Woyke T."/>
            <person name="Bristow J."/>
            <person name="Eisen J.A."/>
            <person name="Markowitz V."/>
            <person name="Hugenholtz P."/>
            <person name="Kyrpides N.C."/>
            <person name="Klenk H.P."/>
            <person name="Detter J.C."/>
        </authorList>
    </citation>
    <scope>NUCLEOTIDE SEQUENCE [LARGE SCALE GENOMIC DNA]</scope>
    <source>
        <strain evidence="13">DSM 8271 / FlGlyR</strain>
    </source>
</reference>
<dbReference type="PANTHER" id="PTHR42682:SF5">
    <property type="entry name" value="HYDROGENASE-4 COMPONENT F"/>
    <property type="match status" value="1"/>
</dbReference>
<dbReference type="GO" id="GO:0042773">
    <property type="term" value="P:ATP synthesis coupled electron transport"/>
    <property type="evidence" value="ECO:0007669"/>
    <property type="project" value="InterPro"/>
</dbReference>
<dbReference type="Proteomes" id="UP000007488">
    <property type="component" value="Chromosome"/>
</dbReference>
<keyword evidence="7 9" id="KW-0472">Membrane</keyword>
<evidence type="ECO:0000256" key="2">
    <source>
        <dbReference type="ARBA" id="ARBA00008483"/>
    </source>
</evidence>
<keyword evidence="6 12" id="KW-0560">Oxidoreductase</keyword>
<dbReference type="InterPro" id="IPR001516">
    <property type="entry name" value="Proton_antipo_N"/>
</dbReference>
<dbReference type="Pfam" id="PF00361">
    <property type="entry name" value="Proton_antipo_M"/>
    <property type="match status" value="1"/>
</dbReference>
<keyword evidence="13" id="KW-1185">Reference proteome</keyword>
<comment type="subcellular location">
    <subcellularLocation>
        <location evidence="1">Cell membrane</location>
        <topology evidence="1">Multi-pass membrane protein</topology>
    </subcellularLocation>
    <subcellularLocation>
        <location evidence="8">Membrane</location>
        <topology evidence="8">Multi-pass membrane protein</topology>
    </subcellularLocation>
</comment>
<feature type="transmembrane region" description="Helical" evidence="9">
    <location>
        <begin position="373"/>
        <end position="401"/>
    </location>
</feature>
<feature type="transmembrane region" description="Helical" evidence="9">
    <location>
        <begin position="158"/>
        <end position="180"/>
    </location>
</feature>
<dbReference type="PRINTS" id="PR01437">
    <property type="entry name" value="NUOXDRDTASE4"/>
</dbReference>
<keyword evidence="3" id="KW-1003">Cell membrane</keyword>
<evidence type="ECO:0000313" key="12">
    <source>
        <dbReference type="EMBL" id="ADY54497.1"/>
    </source>
</evidence>
<feature type="domain" description="NADH:quinone oxidoreductase/Mrp antiporter transmembrane" evidence="10">
    <location>
        <begin position="122"/>
        <end position="413"/>
    </location>
</feature>
<evidence type="ECO:0000259" key="11">
    <source>
        <dbReference type="Pfam" id="PF00662"/>
    </source>
</evidence>
<keyword evidence="4 8" id="KW-0812">Transmembrane</keyword>
<dbReference type="RefSeq" id="WP_013623368.1">
    <property type="nucleotide sequence ID" value="NC_015172.1"/>
</dbReference>
<feature type="transmembrane region" description="Helical" evidence="9">
    <location>
        <begin position="407"/>
        <end position="428"/>
    </location>
</feature>
<proteinExistence type="inferred from homology"/>
<feature type="transmembrane region" description="Helical" evidence="9">
    <location>
        <begin position="448"/>
        <end position="467"/>
    </location>
</feature>
<dbReference type="PANTHER" id="PTHR42682">
    <property type="entry name" value="HYDROGENASE-4 COMPONENT F"/>
    <property type="match status" value="1"/>
</dbReference>
<feature type="transmembrane region" description="Helical" evidence="9">
    <location>
        <begin position="107"/>
        <end position="130"/>
    </location>
</feature>